<keyword evidence="2" id="KW-0808">Transferase</keyword>
<accession>A0A2N7AXN5</accession>
<dbReference type="Gene3D" id="3.40.1190.20">
    <property type="match status" value="1"/>
</dbReference>
<gene>
    <name evidence="5" type="ORF">CBP76_00445</name>
</gene>
<proteinExistence type="inferred from homology"/>
<protein>
    <submittedName>
        <fullName evidence="5">2-keto-3-deoxygluconate kinase</fullName>
    </submittedName>
</protein>
<evidence type="ECO:0000256" key="1">
    <source>
        <dbReference type="ARBA" id="ARBA00010688"/>
    </source>
</evidence>
<dbReference type="EMBL" id="NIPR01000001">
    <property type="protein sequence ID" value="PMD73847.1"/>
    <property type="molecule type" value="Genomic_DNA"/>
</dbReference>
<dbReference type="PANTHER" id="PTHR43320:SF2">
    <property type="entry name" value="2-DEHYDRO-3-DEOXYGLUCONOKINASE_2-DEHYDRO-3-DEOXYGALACTONOKINASE"/>
    <property type="match status" value="1"/>
</dbReference>
<evidence type="ECO:0000313" key="6">
    <source>
        <dbReference type="Proteomes" id="UP000235649"/>
    </source>
</evidence>
<dbReference type="CDD" id="cd01166">
    <property type="entry name" value="KdgK"/>
    <property type="match status" value="1"/>
</dbReference>
<feature type="domain" description="Carbohydrate kinase PfkB" evidence="4">
    <location>
        <begin position="3"/>
        <end position="301"/>
    </location>
</feature>
<comment type="caution">
    <text evidence="5">The sequence shown here is derived from an EMBL/GenBank/DDBJ whole genome shotgun (WGS) entry which is preliminary data.</text>
</comment>
<comment type="similarity">
    <text evidence="1">Belongs to the carbohydrate kinase PfkB family.</text>
</comment>
<keyword evidence="6" id="KW-1185">Reference proteome</keyword>
<dbReference type="OrthoDB" id="9813569at2"/>
<sequence length="329" mass="37535">MNILAFGEVMLRFTVADKMMLEQSDSLTVTTVGTGVNLLSSLAHFGYNTTILTTIPDNPVGEKTVSDLRKLGISDKRILRNGKSMGSFFVELGHGSRPERVTYQDRLSSSFSQMNYENYDFEKALIGIDVVHICGIALSLTKQTQLAAIKLAQEAHDRNKVVCFDFNYRISLNQENNHDSIKKRYQKMLPYVDILFGSKRDLTDLLDYQDDNETNLYEKLCNEYQINFFAGSRRSFIDSKKYFEGFIFHHGKLYRSQARELNILDRIGSGDAFASGILTGLFEKWDFEDTLEFAVANSVLAQSTMNDVPIFSKEDVFNYIDNSQQDLIR</sequence>
<dbReference type="AlphaFoldDB" id="A0A2N7AXN5"/>
<dbReference type="Pfam" id="PF00294">
    <property type="entry name" value="PfkB"/>
    <property type="match status" value="1"/>
</dbReference>
<name>A0A2N7AXN5_9LACO</name>
<dbReference type="Proteomes" id="UP000235649">
    <property type="component" value="Unassembled WGS sequence"/>
</dbReference>
<dbReference type="InterPro" id="IPR011611">
    <property type="entry name" value="PfkB_dom"/>
</dbReference>
<dbReference type="InterPro" id="IPR029056">
    <property type="entry name" value="Ribokinase-like"/>
</dbReference>
<dbReference type="PANTHER" id="PTHR43320">
    <property type="entry name" value="SUGAR KINASE"/>
    <property type="match status" value="1"/>
</dbReference>
<dbReference type="RefSeq" id="WP_102194958.1">
    <property type="nucleotide sequence ID" value="NZ_NIPR01000001.1"/>
</dbReference>
<keyword evidence="3 5" id="KW-0418">Kinase</keyword>
<organism evidence="5 6">
    <name type="scientific">Companilactobacillus nuruki</name>
    <dbReference type="NCBI Taxonomy" id="1993540"/>
    <lineage>
        <taxon>Bacteria</taxon>
        <taxon>Bacillati</taxon>
        <taxon>Bacillota</taxon>
        <taxon>Bacilli</taxon>
        <taxon>Lactobacillales</taxon>
        <taxon>Lactobacillaceae</taxon>
        <taxon>Companilactobacillus</taxon>
    </lineage>
</organism>
<evidence type="ECO:0000256" key="3">
    <source>
        <dbReference type="ARBA" id="ARBA00022777"/>
    </source>
</evidence>
<reference evidence="5 6" key="1">
    <citation type="submission" date="2017-05" db="EMBL/GenBank/DDBJ databases">
        <title>Lactobacillus nurukis nov., sp. nov., isolated from nuruk.</title>
        <authorList>
            <person name="Kim S.-J."/>
        </authorList>
    </citation>
    <scope>NUCLEOTIDE SEQUENCE [LARGE SCALE GENOMIC DNA]</scope>
    <source>
        <strain evidence="5 6">SYF10-1a</strain>
    </source>
</reference>
<dbReference type="InterPro" id="IPR052700">
    <property type="entry name" value="Carb_kinase_PfkB-like"/>
</dbReference>
<dbReference type="GO" id="GO:0016301">
    <property type="term" value="F:kinase activity"/>
    <property type="evidence" value="ECO:0007669"/>
    <property type="project" value="UniProtKB-KW"/>
</dbReference>
<evidence type="ECO:0000256" key="2">
    <source>
        <dbReference type="ARBA" id="ARBA00022679"/>
    </source>
</evidence>
<evidence type="ECO:0000259" key="4">
    <source>
        <dbReference type="Pfam" id="PF00294"/>
    </source>
</evidence>
<dbReference type="SUPFAM" id="SSF53613">
    <property type="entry name" value="Ribokinase-like"/>
    <property type="match status" value="1"/>
</dbReference>
<evidence type="ECO:0000313" key="5">
    <source>
        <dbReference type="EMBL" id="PMD73847.1"/>
    </source>
</evidence>